<dbReference type="Pfam" id="PF00090">
    <property type="entry name" value="TSP_1"/>
    <property type="match status" value="1"/>
</dbReference>
<dbReference type="GO" id="GO:0031012">
    <property type="term" value="C:extracellular matrix"/>
    <property type="evidence" value="ECO:0007669"/>
    <property type="project" value="TreeGrafter"/>
</dbReference>
<gene>
    <name evidence="4" type="primary">madd-4</name>
    <name evidence="4" type="ORF">EVAR_30582_1</name>
</gene>
<dbReference type="OrthoDB" id="5781878at2759"/>
<dbReference type="EMBL" id="BGZK01000382">
    <property type="protein sequence ID" value="GBP40523.1"/>
    <property type="molecule type" value="Genomic_DNA"/>
</dbReference>
<evidence type="ECO:0000256" key="2">
    <source>
        <dbReference type="ARBA" id="ARBA00022525"/>
    </source>
</evidence>
<evidence type="ECO:0000313" key="4">
    <source>
        <dbReference type="EMBL" id="GBP40523.1"/>
    </source>
</evidence>
<dbReference type="Proteomes" id="UP000299102">
    <property type="component" value="Unassembled WGS sequence"/>
</dbReference>
<feature type="compositionally biased region" description="Basic residues" evidence="3">
    <location>
        <begin position="114"/>
        <end position="128"/>
    </location>
</feature>
<dbReference type="Gene3D" id="2.20.100.10">
    <property type="entry name" value="Thrombospondin type-1 (TSP1) repeat"/>
    <property type="match status" value="1"/>
</dbReference>
<keyword evidence="5" id="KW-1185">Reference proteome</keyword>
<feature type="region of interest" description="Disordered" evidence="3">
    <location>
        <begin position="74"/>
        <end position="128"/>
    </location>
</feature>
<evidence type="ECO:0000313" key="5">
    <source>
        <dbReference type="Proteomes" id="UP000299102"/>
    </source>
</evidence>
<proteinExistence type="predicted"/>
<keyword evidence="2" id="KW-0964">Secreted</keyword>
<sequence>MEGVADKWMLYLLQGGGWSQWSEWSLCSRTCDGGVSRQLRTCSNPSGCRGEPVRYKICNMQQALTPIRIFHDYTEPPSTIDNEACPAQPQKTINQPDNAPAETSAGSPFTAKSNRLKQRKPAQRKFGL</sequence>
<dbReference type="PROSITE" id="PS50092">
    <property type="entry name" value="TSP1"/>
    <property type="match status" value="1"/>
</dbReference>
<comment type="subcellular location">
    <subcellularLocation>
        <location evidence="1">Secreted</location>
    </subcellularLocation>
</comment>
<dbReference type="GO" id="GO:0030198">
    <property type="term" value="P:extracellular matrix organization"/>
    <property type="evidence" value="ECO:0007669"/>
    <property type="project" value="TreeGrafter"/>
</dbReference>
<dbReference type="PANTHER" id="PTHR13723">
    <property type="entry name" value="ADAMTS A DISINTEGRIN AND METALLOPROTEASE WITH THROMBOSPONDIN MOTIFS PROTEASE"/>
    <property type="match status" value="1"/>
</dbReference>
<dbReference type="InterPro" id="IPR036383">
    <property type="entry name" value="TSP1_rpt_sf"/>
</dbReference>
<dbReference type="SMART" id="SM00209">
    <property type="entry name" value="TSP1"/>
    <property type="match status" value="1"/>
</dbReference>
<protein>
    <submittedName>
        <fullName evidence="4">Protein madd-4</fullName>
    </submittedName>
</protein>
<reference evidence="4 5" key="1">
    <citation type="journal article" date="2019" name="Commun. Biol.">
        <title>The bagworm genome reveals a unique fibroin gene that provides high tensile strength.</title>
        <authorList>
            <person name="Kono N."/>
            <person name="Nakamura H."/>
            <person name="Ohtoshi R."/>
            <person name="Tomita M."/>
            <person name="Numata K."/>
            <person name="Arakawa K."/>
        </authorList>
    </citation>
    <scope>NUCLEOTIDE SEQUENCE [LARGE SCALE GENOMIC DNA]</scope>
</reference>
<accession>A0A4C1VPD4</accession>
<evidence type="ECO:0000256" key="1">
    <source>
        <dbReference type="ARBA" id="ARBA00004613"/>
    </source>
</evidence>
<evidence type="ECO:0000256" key="3">
    <source>
        <dbReference type="SAM" id="MobiDB-lite"/>
    </source>
</evidence>
<organism evidence="4 5">
    <name type="scientific">Eumeta variegata</name>
    <name type="common">Bagworm moth</name>
    <name type="synonym">Eumeta japonica</name>
    <dbReference type="NCBI Taxonomy" id="151549"/>
    <lineage>
        <taxon>Eukaryota</taxon>
        <taxon>Metazoa</taxon>
        <taxon>Ecdysozoa</taxon>
        <taxon>Arthropoda</taxon>
        <taxon>Hexapoda</taxon>
        <taxon>Insecta</taxon>
        <taxon>Pterygota</taxon>
        <taxon>Neoptera</taxon>
        <taxon>Endopterygota</taxon>
        <taxon>Lepidoptera</taxon>
        <taxon>Glossata</taxon>
        <taxon>Ditrysia</taxon>
        <taxon>Tineoidea</taxon>
        <taxon>Psychidae</taxon>
        <taxon>Oiketicinae</taxon>
        <taxon>Eumeta</taxon>
    </lineage>
</organism>
<dbReference type="InterPro" id="IPR000884">
    <property type="entry name" value="TSP1_rpt"/>
</dbReference>
<dbReference type="PANTHER" id="PTHR13723:SF281">
    <property type="entry name" value="PAPILIN"/>
    <property type="match status" value="1"/>
</dbReference>
<dbReference type="GO" id="GO:0005576">
    <property type="term" value="C:extracellular region"/>
    <property type="evidence" value="ECO:0007669"/>
    <property type="project" value="UniProtKB-SubCell"/>
</dbReference>
<dbReference type="AlphaFoldDB" id="A0A4C1VPD4"/>
<dbReference type="PRINTS" id="PR01705">
    <property type="entry name" value="TSP1REPEAT"/>
</dbReference>
<dbReference type="InterPro" id="IPR050439">
    <property type="entry name" value="ADAMTS_ADAMTS-like"/>
</dbReference>
<name>A0A4C1VPD4_EUMVA</name>
<feature type="compositionally biased region" description="Polar residues" evidence="3">
    <location>
        <begin position="104"/>
        <end position="113"/>
    </location>
</feature>
<dbReference type="GO" id="GO:0006508">
    <property type="term" value="P:proteolysis"/>
    <property type="evidence" value="ECO:0007669"/>
    <property type="project" value="TreeGrafter"/>
</dbReference>
<dbReference type="SUPFAM" id="SSF82895">
    <property type="entry name" value="TSP-1 type 1 repeat"/>
    <property type="match status" value="1"/>
</dbReference>
<comment type="caution">
    <text evidence="4">The sequence shown here is derived from an EMBL/GenBank/DDBJ whole genome shotgun (WGS) entry which is preliminary data.</text>
</comment>
<dbReference type="GO" id="GO:0004222">
    <property type="term" value="F:metalloendopeptidase activity"/>
    <property type="evidence" value="ECO:0007669"/>
    <property type="project" value="TreeGrafter"/>
</dbReference>